<dbReference type="OrthoDB" id="339764at2759"/>
<sequence>MSLFYLRSRRHLFRHVRCISSSLETHLQDLNASGQIGRVIFGANVASAQLGAISRAVGISKVLLVRDRDAGATSRTRFAEFLLMQAGVPCFQYTLKRDCATLEDVDHAAATAQRVGANGIVAFGGGNTMDVARAVALVLAAGSKATDYVDVAKEVESLKGKIDNLPVILVPTIAGSGAEVAHYSVLLDEHADTKVLFAPELPSVPEAILIDPTLMVTVPLERTVQGALTSLGQCLESFLLGCGEDAMEEMAMAGFAAIAEAFALALKEDKVELKNASLRESFAFGSLVSGIAANSSGTGATQALAIAVGGISEIPHAQVASALLPFVFDRYSELVSENEGDPFFDELRKKLERADDQLAALSGFQGVSVAEWIRNVIIRFKLPTVSTLNLEENLLNGLVDRAVQYQDETMERFRSDDNGAIFEKDDFSAILGAAMTS</sequence>
<protein>
    <submittedName>
        <fullName evidence="4">Alcohol dehydrogenase, class IV</fullName>
    </submittedName>
</protein>
<dbReference type="STRING" id="4781.A0A0P1ALT3"/>
<evidence type="ECO:0000313" key="5">
    <source>
        <dbReference type="Proteomes" id="UP000054928"/>
    </source>
</evidence>
<feature type="domain" description="Alcohol dehydrogenase iron-type/glycerol dehydrogenase GldA" evidence="2">
    <location>
        <begin position="38"/>
        <end position="212"/>
    </location>
</feature>
<feature type="domain" description="Fe-containing alcohol dehydrogenase-like C-terminal" evidence="3">
    <location>
        <begin position="225"/>
        <end position="346"/>
    </location>
</feature>
<dbReference type="Pfam" id="PF00465">
    <property type="entry name" value="Fe-ADH"/>
    <property type="match status" value="1"/>
</dbReference>
<dbReference type="OMA" id="TQVIEPW"/>
<reference evidence="5" key="1">
    <citation type="submission" date="2014-09" db="EMBL/GenBank/DDBJ databases">
        <authorList>
            <person name="Sharma Rahul"/>
            <person name="Thines Marco"/>
        </authorList>
    </citation>
    <scope>NUCLEOTIDE SEQUENCE [LARGE SCALE GENOMIC DNA]</scope>
</reference>
<dbReference type="Gene3D" id="3.40.50.1970">
    <property type="match status" value="1"/>
</dbReference>
<evidence type="ECO:0000313" key="4">
    <source>
        <dbReference type="EMBL" id="CEG41588.1"/>
    </source>
</evidence>
<dbReference type="SUPFAM" id="SSF56796">
    <property type="entry name" value="Dehydroquinate synthase-like"/>
    <property type="match status" value="1"/>
</dbReference>
<keyword evidence="1" id="KW-0560">Oxidoreductase</keyword>
<dbReference type="AlphaFoldDB" id="A0A0P1ALT3"/>
<dbReference type="PANTHER" id="PTHR11496">
    <property type="entry name" value="ALCOHOL DEHYDROGENASE"/>
    <property type="match status" value="1"/>
</dbReference>
<dbReference type="GO" id="GO:0005739">
    <property type="term" value="C:mitochondrion"/>
    <property type="evidence" value="ECO:0007669"/>
    <property type="project" value="TreeGrafter"/>
</dbReference>
<dbReference type="InterPro" id="IPR039697">
    <property type="entry name" value="Alcohol_dehydrogenase_Fe"/>
</dbReference>
<evidence type="ECO:0000259" key="3">
    <source>
        <dbReference type="Pfam" id="PF25137"/>
    </source>
</evidence>
<accession>A0A0P1ALT3</accession>
<dbReference type="InterPro" id="IPR001670">
    <property type="entry name" value="ADH_Fe/GldA"/>
</dbReference>
<evidence type="ECO:0000256" key="1">
    <source>
        <dbReference type="ARBA" id="ARBA00023002"/>
    </source>
</evidence>
<dbReference type="Pfam" id="PF25137">
    <property type="entry name" value="ADH_Fe_C"/>
    <property type="match status" value="1"/>
</dbReference>
<dbReference type="InterPro" id="IPR056798">
    <property type="entry name" value="ADH_Fe_C"/>
</dbReference>
<name>A0A0P1ALT3_PLAHL</name>
<dbReference type="GeneID" id="36406979"/>
<dbReference type="Proteomes" id="UP000054928">
    <property type="component" value="Unassembled WGS sequence"/>
</dbReference>
<dbReference type="Gene3D" id="1.20.1090.10">
    <property type="entry name" value="Dehydroquinate synthase-like - alpha domain"/>
    <property type="match status" value="1"/>
</dbReference>
<dbReference type="GO" id="GO:0046872">
    <property type="term" value="F:metal ion binding"/>
    <property type="evidence" value="ECO:0007669"/>
    <property type="project" value="InterPro"/>
</dbReference>
<evidence type="ECO:0000259" key="2">
    <source>
        <dbReference type="Pfam" id="PF00465"/>
    </source>
</evidence>
<proteinExistence type="predicted"/>
<keyword evidence="5" id="KW-1185">Reference proteome</keyword>
<dbReference type="EMBL" id="CCYD01000553">
    <property type="protein sequence ID" value="CEG41588.1"/>
    <property type="molecule type" value="Genomic_DNA"/>
</dbReference>
<dbReference type="GO" id="GO:0004022">
    <property type="term" value="F:alcohol dehydrogenase (NAD+) activity"/>
    <property type="evidence" value="ECO:0007669"/>
    <property type="project" value="TreeGrafter"/>
</dbReference>
<organism evidence="4 5">
    <name type="scientific">Plasmopara halstedii</name>
    <name type="common">Downy mildew of sunflower</name>
    <dbReference type="NCBI Taxonomy" id="4781"/>
    <lineage>
        <taxon>Eukaryota</taxon>
        <taxon>Sar</taxon>
        <taxon>Stramenopiles</taxon>
        <taxon>Oomycota</taxon>
        <taxon>Peronosporomycetes</taxon>
        <taxon>Peronosporales</taxon>
        <taxon>Peronosporaceae</taxon>
        <taxon>Plasmopara</taxon>
    </lineage>
</organism>
<dbReference type="RefSeq" id="XP_024577957.1">
    <property type="nucleotide sequence ID" value="XM_024727374.1"/>
</dbReference>
<dbReference type="PANTHER" id="PTHR11496:SF83">
    <property type="entry name" value="HYDROXYACID-OXOACID TRANSHYDROGENASE, MITOCHONDRIAL"/>
    <property type="match status" value="1"/>
</dbReference>